<reference evidence="4 5" key="1">
    <citation type="submission" date="2018-11" db="EMBL/GenBank/DDBJ databases">
        <title>Genomes From Bacteria Associated with the Canine Oral Cavity: a Test Case for Automated Genome-Based Taxonomic Assignment.</title>
        <authorList>
            <person name="Coil D.A."/>
            <person name="Jospin G."/>
            <person name="Darling A.E."/>
            <person name="Wallis C."/>
            <person name="Davis I.J."/>
            <person name="Harris S."/>
            <person name="Eisen J.A."/>
            <person name="Holcombe L.J."/>
            <person name="O'Flynn C."/>
        </authorList>
    </citation>
    <scope>NUCLEOTIDE SEQUENCE [LARGE SCALE GENOMIC DNA]</scope>
    <source>
        <strain evidence="4 5">OH887_COT-365</strain>
    </source>
</reference>
<dbReference type="OrthoDB" id="9780520at2"/>
<keyword evidence="1" id="KW-0521">NADP</keyword>
<dbReference type="SUPFAM" id="SSF50129">
    <property type="entry name" value="GroES-like"/>
    <property type="match status" value="1"/>
</dbReference>
<gene>
    <name evidence="4" type="ORF">EII34_08950</name>
</gene>
<dbReference type="SMART" id="SM00829">
    <property type="entry name" value="PKS_ER"/>
    <property type="match status" value="1"/>
</dbReference>
<organism evidence="4 5">
    <name type="scientific">Arachnia propionica</name>
    <dbReference type="NCBI Taxonomy" id="1750"/>
    <lineage>
        <taxon>Bacteria</taxon>
        <taxon>Bacillati</taxon>
        <taxon>Actinomycetota</taxon>
        <taxon>Actinomycetes</taxon>
        <taxon>Propionibacteriales</taxon>
        <taxon>Propionibacteriaceae</taxon>
        <taxon>Arachnia</taxon>
    </lineage>
</organism>
<dbReference type="Pfam" id="PF00107">
    <property type="entry name" value="ADH_zinc_N"/>
    <property type="match status" value="1"/>
</dbReference>
<dbReference type="InterPro" id="IPR036291">
    <property type="entry name" value="NAD(P)-bd_dom_sf"/>
</dbReference>
<evidence type="ECO:0000259" key="3">
    <source>
        <dbReference type="SMART" id="SM00829"/>
    </source>
</evidence>
<dbReference type="PANTHER" id="PTHR48106:SF8">
    <property type="entry name" value="OS02G0805600 PROTEIN"/>
    <property type="match status" value="1"/>
</dbReference>
<comment type="caution">
    <text evidence="4">The sequence shown here is derived from an EMBL/GenBank/DDBJ whole genome shotgun (WGS) entry which is preliminary data.</text>
</comment>
<dbReference type="CDD" id="cd05276">
    <property type="entry name" value="p53_inducible_oxidoreductase"/>
    <property type="match status" value="1"/>
</dbReference>
<dbReference type="SUPFAM" id="SSF51735">
    <property type="entry name" value="NAD(P)-binding Rossmann-fold domains"/>
    <property type="match status" value="1"/>
</dbReference>
<evidence type="ECO:0000256" key="1">
    <source>
        <dbReference type="ARBA" id="ARBA00022857"/>
    </source>
</evidence>
<dbReference type="Gene3D" id="3.40.50.720">
    <property type="entry name" value="NAD(P)-binding Rossmann-like Domain"/>
    <property type="match status" value="1"/>
</dbReference>
<accession>A0A3P1T575</accession>
<keyword evidence="2" id="KW-0560">Oxidoreductase</keyword>
<dbReference type="Gene3D" id="3.90.180.10">
    <property type="entry name" value="Medium-chain alcohol dehydrogenases, catalytic domain"/>
    <property type="match status" value="1"/>
</dbReference>
<name>A0A3P1T575_9ACTN</name>
<dbReference type="GO" id="GO:0016651">
    <property type="term" value="F:oxidoreductase activity, acting on NAD(P)H"/>
    <property type="evidence" value="ECO:0007669"/>
    <property type="project" value="TreeGrafter"/>
</dbReference>
<proteinExistence type="predicted"/>
<feature type="domain" description="Enoyl reductase (ER)" evidence="3">
    <location>
        <begin position="10"/>
        <end position="321"/>
    </location>
</feature>
<dbReference type="InterPro" id="IPR011032">
    <property type="entry name" value="GroES-like_sf"/>
</dbReference>
<evidence type="ECO:0000256" key="2">
    <source>
        <dbReference type="ARBA" id="ARBA00023002"/>
    </source>
</evidence>
<dbReference type="PANTHER" id="PTHR48106">
    <property type="entry name" value="QUINONE OXIDOREDUCTASE PIG3-RELATED"/>
    <property type="match status" value="1"/>
</dbReference>
<dbReference type="RefSeq" id="WP_124844814.1">
    <property type="nucleotide sequence ID" value="NZ_RQZG01000009.1"/>
</dbReference>
<dbReference type="Proteomes" id="UP000280819">
    <property type="component" value="Unassembled WGS sequence"/>
</dbReference>
<dbReference type="InterPro" id="IPR013149">
    <property type="entry name" value="ADH-like_C"/>
</dbReference>
<evidence type="ECO:0000313" key="4">
    <source>
        <dbReference type="EMBL" id="RRD04662.1"/>
    </source>
</evidence>
<dbReference type="InterPro" id="IPR002364">
    <property type="entry name" value="Quin_OxRdtase/zeta-crystal_CS"/>
</dbReference>
<dbReference type="InterPro" id="IPR014189">
    <property type="entry name" value="Quinone_OxRdtase_PIG3"/>
</dbReference>
<dbReference type="InterPro" id="IPR020843">
    <property type="entry name" value="ER"/>
</dbReference>
<dbReference type="NCBIfam" id="TIGR02824">
    <property type="entry name" value="quinone_pig3"/>
    <property type="match status" value="1"/>
</dbReference>
<dbReference type="Pfam" id="PF08240">
    <property type="entry name" value="ADH_N"/>
    <property type="match status" value="1"/>
</dbReference>
<dbReference type="EMBL" id="RQZG01000009">
    <property type="protein sequence ID" value="RRD04662.1"/>
    <property type="molecule type" value="Genomic_DNA"/>
</dbReference>
<dbReference type="GO" id="GO:0008270">
    <property type="term" value="F:zinc ion binding"/>
    <property type="evidence" value="ECO:0007669"/>
    <property type="project" value="InterPro"/>
</dbReference>
<sequence length="326" mass="34014">MRAVIVEEPGDIEALEIKEVATPTPQPGEVLVRTVAAGVNRADILQRRGFYPPPKGITDIIGLEASGVVEAVGDGVTRWGPGDEVVALLAGGGYAEYFVVPEGQLCPPPPGVDLVTAAGLLEVAATVVSNMDVAGLKAGETLLVHGGAGGVGTFAIQYAKAIGARVVATAGSESKVKHCLDHGADAALDYHGDWVEGVRQATGGRGADVILDIMGAKYLEMNVKAMARRGRMVVIGLQGGTKGTLNLGLLLQKNGAITATSLRFRPVTEKAEICARVSETVWPRIADGSIRPAPETRVPFEEVRRAHEILDSGDNVGKLVLEVHQG</sequence>
<dbReference type="AlphaFoldDB" id="A0A3P1T575"/>
<evidence type="ECO:0000313" key="5">
    <source>
        <dbReference type="Proteomes" id="UP000280819"/>
    </source>
</evidence>
<protein>
    <submittedName>
        <fullName evidence="4">NAD(P)H-quinone oxidoreductase</fullName>
    </submittedName>
</protein>
<dbReference type="PROSITE" id="PS01162">
    <property type="entry name" value="QOR_ZETA_CRYSTAL"/>
    <property type="match status" value="1"/>
</dbReference>
<dbReference type="GO" id="GO:0070402">
    <property type="term" value="F:NADPH binding"/>
    <property type="evidence" value="ECO:0007669"/>
    <property type="project" value="TreeGrafter"/>
</dbReference>
<dbReference type="InterPro" id="IPR013154">
    <property type="entry name" value="ADH-like_N"/>
</dbReference>